<reference evidence="1 2" key="1">
    <citation type="submission" date="2006-10" db="EMBL/GenBank/DDBJ databases">
        <title>Complete sequence of Methanosaeta thermophila PT.</title>
        <authorList>
            <consortium name="US DOE Joint Genome Institute"/>
            <person name="Copeland A."/>
            <person name="Lucas S."/>
            <person name="Lapidus A."/>
            <person name="Barry K."/>
            <person name="Detter J.C."/>
            <person name="Glavina del Rio T."/>
            <person name="Hammon N."/>
            <person name="Israni S."/>
            <person name="Pitluck S."/>
            <person name="Chain P."/>
            <person name="Malfatti S."/>
            <person name="Shin M."/>
            <person name="Vergez L."/>
            <person name="Schmutz J."/>
            <person name="Larimer F."/>
            <person name="Land M."/>
            <person name="Hauser L."/>
            <person name="Kyrpides N."/>
            <person name="Kim E."/>
            <person name="Smith K.S."/>
            <person name="Ingram-Smith C."/>
            <person name="Richardson P."/>
        </authorList>
    </citation>
    <scope>NUCLEOTIDE SEQUENCE [LARGE SCALE GENOMIC DNA]</scope>
    <source>
        <strain evidence="2">DSM 6194 / JCM 14653 / NBRC 101360 / PT</strain>
    </source>
</reference>
<dbReference type="Proteomes" id="UP000000674">
    <property type="component" value="Chromosome"/>
</dbReference>
<dbReference type="Gene3D" id="2.40.10.230">
    <property type="entry name" value="Probable tRNA pseudouridine synthase domain"/>
    <property type="match status" value="1"/>
</dbReference>
<dbReference type="InterPro" id="IPR009000">
    <property type="entry name" value="Transl_B-barrel_sf"/>
</dbReference>
<dbReference type="SUPFAM" id="SSF50447">
    <property type="entry name" value="Translation proteins"/>
    <property type="match status" value="1"/>
</dbReference>
<dbReference type="HOGENOM" id="CLU_165884_3_1_2"/>
<evidence type="ECO:0000313" key="1">
    <source>
        <dbReference type="EMBL" id="ABK14063.1"/>
    </source>
</evidence>
<sequence>MKRLGTALHVVQNKLIVRRDAADPPRIGSVVVDRKSTKVGKVSDIFGPLERPYVIVRPARGVDATVHVGSMLYVKSPRRDDKWKR</sequence>
<evidence type="ECO:0000313" key="2">
    <source>
        <dbReference type="Proteomes" id="UP000000674"/>
    </source>
</evidence>
<dbReference type="RefSeq" id="WP_011695462.1">
    <property type="nucleotide sequence ID" value="NC_008553.1"/>
</dbReference>
<accession>A0B5T9</accession>
<keyword evidence="2" id="KW-1185">Reference proteome</keyword>
<proteinExistence type="predicted"/>
<gene>
    <name evidence="1" type="ordered locus">Mthe_0266</name>
</gene>
<dbReference type="InterPro" id="IPR007504">
    <property type="entry name" value="H/ACA_rnp_Gar1/Naf1"/>
</dbReference>
<protein>
    <submittedName>
        <fullName evidence="1">snoRNP protein GAR1</fullName>
    </submittedName>
</protein>
<dbReference type="GO" id="GO:0042254">
    <property type="term" value="P:ribosome biogenesis"/>
    <property type="evidence" value="ECO:0007669"/>
    <property type="project" value="InterPro"/>
</dbReference>
<dbReference type="Pfam" id="PF04410">
    <property type="entry name" value="Gar1"/>
    <property type="match status" value="1"/>
</dbReference>
<organism evidence="1 2">
    <name type="scientific">Methanothrix thermoacetophila (strain DSM 6194 / JCM 14653 / NBRC 101360 / PT)</name>
    <name type="common">Methanosaeta thermophila</name>
    <dbReference type="NCBI Taxonomy" id="349307"/>
    <lineage>
        <taxon>Archaea</taxon>
        <taxon>Methanobacteriati</taxon>
        <taxon>Methanobacteriota</taxon>
        <taxon>Stenosarchaea group</taxon>
        <taxon>Methanomicrobia</taxon>
        <taxon>Methanotrichales</taxon>
        <taxon>Methanotrichaceae</taxon>
        <taxon>Methanothrix</taxon>
    </lineage>
</organism>
<dbReference type="GO" id="GO:0001522">
    <property type="term" value="P:pseudouridine synthesis"/>
    <property type="evidence" value="ECO:0007669"/>
    <property type="project" value="InterPro"/>
</dbReference>
<name>A0B5T9_METTP</name>
<dbReference type="GeneID" id="4462796"/>
<dbReference type="OrthoDB" id="60264at2157"/>
<dbReference type="STRING" id="349307.Mthe_0266"/>
<dbReference type="AlphaFoldDB" id="A0B5T9"/>
<dbReference type="KEGG" id="mtp:Mthe_0266"/>
<dbReference type="InterPro" id="IPR038664">
    <property type="entry name" value="Gar1/Naf1_Cbf5-bd_sf"/>
</dbReference>
<dbReference type="EMBL" id="CP000477">
    <property type="protein sequence ID" value="ABK14063.1"/>
    <property type="molecule type" value="Genomic_DNA"/>
</dbReference>